<accession>A0AAD1YK44</accession>
<organism evidence="1 2">
    <name type="scientific">Fraxinus pennsylvanica</name>
    <dbReference type="NCBI Taxonomy" id="56036"/>
    <lineage>
        <taxon>Eukaryota</taxon>
        <taxon>Viridiplantae</taxon>
        <taxon>Streptophyta</taxon>
        <taxon>Embryophyta</taxon>
        <taxon>Tracheophyta</taxon>
        <taxon>Spermatophyta</taxon>
        <taxon>Magnoliopsida</taxon>
        <taxon>eudicotyledons</taxon>
        <taxon>Gunneridae</taxon>
        <taxon>Pentapetalae</taxon>
        <taxon>asterids</taxon>
        <taxon>lamiids</taxon>
        <taxon>Lamiales</taxon>
        <taxon>Oleaceae</taxon>
        <taxon>Oleeae</taxon>
        <taxon>Fraxinus</taxon>
    </lineage>
</organism>
<evidence type="ECO:0000313" key="2">
    <source>
        <dbReference type="Proteomes" id="UP000834106"/>
    </source>
</evidence>
<proteinExistence type="predicted"/>
<dbReference type="AlphaFoldDB" id="A0AAD1YK44"/>
<dbReference type="Proteomes" id="UP000834106">
    <property type="component" value="Chromosome 1"/>
</dbReference>
<reference evidence="1" key="1">
    <citation type="submission" date="2023-05" db="EMBL/GenBank/DDBJ databases">
        <authorList>
            <person name="Huff M."/>
        </authorList>
    </citation>
    <scope>NUCLEOTIDE SEQUENCE</scope>
</reference>
<gene>
    <name evidence="1" type="ORF">FPE_LOCUS130</name>
</gene>
<protein>
    <submittedName>
        <fullName evidence="1">Uncharacterized protein</fullName>
    </submittedName>
</protein>
<dbReference type="EMBL" id="OU503036">
    <property type="protein sequence ID" value="CAI9752699.1"/>
    <property type="molecule type" value="Genomic_DNA"/>
</dbReference>
<sequence>MFTSSAIGKRKSIGTGSLHDNCKRRKSGASPLKDEIKLILNSMSSIAALYSASSGSSIEECMAMVHSMEGIAKGSPFYCYVCNFLCNRDARTVFVLVKDATVRLKWLVYNYEIWRSKNPGMP</sequence>
<name>A0AAD1YK44_9LAMI</name>
<keyword evidence="2" id="KW-1185">Reference proteome</keyword>
<evidence type="ECO:0000313" key="1">
    <source>
        <dbReference type="EMBL" id="CAI9752699.1"/>
    </source>
</evidence>